<name>A0A0M6WGM5_9FIRM</name>
<evidence type="ECO:0000313" key="4">
    <source>
        <dbReference type="Proteomes" id="UP000049979"/>
    </source>
</evidence>
<evidence type="ECO:0000259" key="2">
    <source>
        <dbReference type="SMART" id="SM00954"/>
    </source>
</evidence>
<dbReference type="Proteomes" id="UP000049979">
    <property type="component" value="Unassembled WGS sequence"/>
</dbReference>
<dbReference type="InterPro" id="IPR043519">
    <property type="entry name" value="NT_sf"/>
</dbReference>
<dbReference type="OrthoDB" id="9789634at2"/>
<dbReference type="Gene3D" id="3.30.460.10">
    <property type="entry name" value="Beta Polymerase, domain 2"/>
    <property type="match status" value="1"/>
</dbReference>
<dbReference type="PANTHER" id="PTHR47837">
    <property type="entry name" value="GTP PYROPHOSPHOKINASE YJBM"/>
    <property type="match status" value="1"/>
</dbReference>
<reference evidence="4" key="1">
    <citation type="submission" date="2015-05" db="EMBL/GenBank/DDBJ databases">
        <authorList>
            <consortium name="Pathogen Informatics"/>
        </authorList>
    </citation>
    <scope>NUCLEOTIDE SEQUENCE [LARGE SCALE GENOMIC DNA]</scope>
    <source>
        <strain evidence="4">M72</strain>
    </source>
</reference>
<dbReference type="EMBL" id="CVRR01000006">
    <property type="protein sequence ID" value="CRL34382.1"/>
    <property type="molecule type" value="Genomic_DNA"/>
</dbReference>
<dbReference type="CDD" id="cd05399">
    <property type="entry name" value="NT_Rel-Spo_like"/>
    <property type="match status" value="1"/>
</dbReference>
<keyword evidence="4" id="KW-1185">Reference proteome</keyword>
<dbReference type="PANTHER" id="PTHR47837:SF2">
    <property type="entry name" value="GTP PYROPHOSPHOKINASE YWAC"/>
    <property type="match status" value="1"/>
</dbReference>
<protein>
    <submittedName>
        <fullName evidence="3">RelA/SpoT domain-containing protein</fullName>
    </submittedName>
</protein>
<feature type="domain" description="RelA/SpoT" evidence="2">
    <location>
        <begin position="79"/>
        <end position="202"/>
    </location>
</feature>
<dbReference type="UniPathway" id="UPA00908">
    <property type="reaction ID" value="UER00884"/>
</dbReference>
<dbReference type="InterPro" id="IPR007685">
    <property type="entry name" value="RelA_SpoT"/>
</dbReference>
<gene>
    <name evidence="3" type="ORF">M72_21051</name>
</gene>
<dbReference type="SUPFAM" id="SSF81301">
    <property type="entry name" value="Nucleotidyltransferase"/>
    <property type="match status" value="1"/>
</dbReference>
<organism evidence="3 4">
    <name type="scientific">Roseburia faecis</name>
    <dbReference type="NCBI Taxonomy" id="301302"/>
    <lineage>
        <taxon>Bacteria</taxon>
        <taxon>Bacillati</taxon>
        <taxon>Bacillota</taxon>
        <taxon>Clostridia</taxon>
        <taxon>Lachnospirales</taxon>
        <taxon>Lachnospiraceae</taxon>
        <taxon>Roseburia</taxon>
    </lineage>
</organism>
<dbReference type="InterPro" id="IPR052366">
    <property type="entry name" value="GTP_Pyrophosphokinase"/>
</dbReference>
<comment type="pathway">
    <text evidence="1">Purine metabolism; ppGpp biosynthesis; ppGpp from GTP: step 1/2.</text>
</comment>
<dbReference type="GO" id="GO:0015970">
    <property type="term" value="P:guanosine tetraphosphate biosynthetic process"/>
    <property type="evidence" value="ECO:0007669"/>
    <property type="project" value="UniProtKB-UniPathway"/>
</dbReference>
<proteinExistence type="predicted"/>
<dbReference type="Pfam" id="PF04607">
    <property type="entry name" value="RelA_SpoT"/>
    <property type="match status" value="1"/>
</dbReference>
<dbReference type="Gene3D" id="1.10.287.860">
    <property type="entry name" value="Nucleotidyltransferase"/>
    <property type="match status" value="1"/>
</dbReference>
<evidence type="ECO:0000313" key="3">
    <source>
        <dbReference type="EMBL" id="CRL34382.1"/>
    </source>
</evidence>
<accession>A0A0M6WGM5</accession>
<dbReference type="SMART" id="SM00954">
    <property type="entry name" value="RelA_SpoT"/>
    <property type="match status" value="1"/>
</dbReference>
<sequence>MNELSKVVNAQLQQAAENLVRNRLMSDEFLDFVQENTKPLDTMMAYYKCAIMEVETKFKVLNEQFSLEYDRNPIESIKTRVKSLDGIVRKVRRKNIPLTLSAIEQNINDIAGIRVVCSFPEDIYLLADCLLQQDDIRLIEQKDYIKHPKENGYRSLHLIVAVPIFLQNEKREMKVEVQLRTIAMDFWASLEHKVRYKKNVPADETERLAQELSECAQISADLDQRMQNIRTRLADAELQHPQKQKKDEQILLDVLGL</sequence>
<dbReference type="STRING" id="301302.ERS852420_00388"/>
<dbReference type="AlphaFoldDB" id="A0A0M6WGM5"/>
<evidence type="ECO:0000256" key="1">
    <source>
        <dbReference type="ARBA" id="ARBA00004976"/>
    </source>
</evidence>
<dbReference type="RefSeq" id="WP_055067157.1">
    <property type="nucleotide sequence ID" value="NZ_CP173697.1"/>
</dbReference>